<keyword evidence="4" id="KW-1003">Cell membrane</keyword>
<evidence type="ECO:0000256" key="1">
    <source>
        <dbReference type="ARBA" id="ARBA00004651"/>
    </source>
</evidence>
<evidence type="ECO:0000256" key="7">
    <source>
        <dbReference type="ARBA" id="ARBA00023136"/>
    </source>
</evidence>
<feature type="transmembrane region" description="Helical" evidence="9">
    <location>
        <begin position="20"/>
        <end position="38"/>
    </location>
</feature>
<dbReference type="PANTHER" id="PTHR19139:SF199">
    <property type="entry name" value="MIP17260P"/>
    <property type="match status" value="1"/>
</dbReference>
<dbReference type="NCBIfam" id="NF003838">
    <property type="entry name" value="PRK05420.1"/>
    <property type="match status" value="1"/>
</dbReference>
<gene>
    <name evidence="10" type="primary">aqpZ</name>
    <name evidence="10" type="ORF">CBM2613_B120116</name>
</gene>
<proteinExistence type="inferred from homology"/>
<evidence type="ECO:0000313" key="11">
    <source>
        <dbReference type="Proteomes" id="UP000256952"/>
    </source>
</evidence>
<dbReference type="Gene3D" id="1.20.1080.10">
    <property type="entry name" value="Glycerol uptake facilitator protein"/>
    <property type="match status" value="1"/>
</dbReference>
<comment type="subcellular location">
    <subcellularLocation>
        <location evidence="1">Cell membrane</location>
        <topology evidence="1">Multi-pass membrane protein</topology>
    </subcellularLocation>
</comment>
<evidence type="ECO:0000256" key="3">
    <source>
        <dbReference type="ARBA" id="ARBA00022448"/>
    </source>
</evidence>
<feature type="transmembrane region" description="Helical" evidence="9">
    <location>
        <begin position="96"/>
        <end position="118"/>
    </location>
</feature>
<dbReference type="Pfam" id="PF00230">
    <property type="entry name" value="MIP"/>
    <property type="match status" value="1"/>
</dbReference>
<feature type="transmembrane region" description="Helical" evidence="9">
    <location>
        <begin position="45"/>
        <end position="65"/>
    </location>
</feature>
<dbReference type="PANTHER" id="PTHR19139">
    <property type="entry name" value="AQUAPORIN TRANSPORTER"/>
    <property type="match status" value="1"/>
</dbReference>
<dbReference type="Proteomes" id="UP000256952">
    <property type="component" value="Chromosome CBM2613_b"/>
</dbReference>
<reference evidence="10 11" key="1">
    <citation type="submission" date="2018-01" db="EMBL/GenBank/DDBJ databases">
        <authorList>
            <person name="Clerissi C."/>
        </authorList>
    </citation>
    <scope>NUCLEOTIDE SEQUENCE [LARGE SCALE GENOMIC DNA]</scope>
    <source>
        <strain evidence="10">Cupriavidus taiwanensis STM 8556</strain>
    </source>
</reference>
<keyword evidence="6 9" id="KW-1133">Transmembrane helix</keyword>
<dbReference type="PROSITE" id="PS00221">
    <property type="entry name" value="MIP"/>
    <property type="match status" value="1"/>
</dbReference>
<comment type="caution">
    <text evidence="10">The sequence shown here is derived from an EMBL/GenBank/DDBJ whole genome shotgun (WGS) entry which is preliminary data.</text>
</comment>
<dbReference type="CDD" id="cd00333">
    <property type="entry name" value="MIP"/>
    <property type="match status" value="1"/>
</dbReference>
<dbReference type="InterPro" id="IPR023271">
    <property type="entry name" value="Aquaporin-like"/>
</dbReference>
<feature type="transmembrane region" description="Helical" evidence="9">
    <location>
        <begin position="173"/>
        <end position="191"/>
    </location>
</feature>
<evidence type="ECO:0000256" key="8">
    <source>
        <dbReference type="RuleBase" id="RU000477"/>
    </source>
</evidence>
<feature type="transmembrane region" description="Helical" evidence="9">
    <location>
        <begin position="138"/>
        <end position="161"/>
    </location>
</feature>
<comment type="similarity">
    <text evidence="2 8">Belongs to the MIP/aquaporin (TC 1.A.8) family.</text>
</comment>
<dbReference type="SUPFAM" id="SSF81338">
    <property type="entry name" value="Aquaporin-like"/>
    <property type="match status" value="1"/>
</dbReference>
<dbReference type="InterPro" id="IPR000425">
    <property type="entry name" value="MIP"/>
</dbReference>
<evidence type="ECO:0000256" key="5">
    <source>
        <dbReference type="ARBA" id="ARBA00022692"/>
    </source>
</evidence>
<dbReference type="PRINTS" id="PR00783">
    <property type="entry name" value="MINTRINSICP"/>
</dbReference>
<keyword evidence="7 9" id="KW-0472">Membrane</keyword>
<dbReference type="EMBL" id="OFTH01000037">
    <property type="protein sequence ID" value="SOZ68810.1"/>
    <property type="molecule type" value="Genomic_DNA"/>
</dbReference>
<name>A0A976B0X3_9BURK</name>
<feature type="transmembrane region" description="Helical" evidence="9">
    <location>
        <begin position="221"/>
        <end position="242"/>
    </location>
</feature>
<accession>A0A976B0X3</accession>
<dbReference type="InterPro" id="IPR022357">
    <property type="entry name" value="MIP_CS"/>
</dbReference>
<organism evidence="10 11">
    <name type="scientific">Cupriavidus taiwanensis</name>
    <dbReference type="NCBI Taxonomy" id="164546"/>
    <lineage>
        <taxon>Bacteria</taxon>
        <taxon>Pseudomonadati</taxon>
        <taxon>Pseudomonadota</taxon>
        <taxon>Betaproteobacteria</taxon>
        <taxon>Burkholderiales</taxon>
        <taxon>Burkholderiaceae</taxon>
        <taxon>Cupriavidus</taxon>
    </lineage>
</organism>
<sequence>MPSITAVAIMFATKKFLAEVFGTFWLTFGGCGAAVLSAAQPDGGIGMLGVSLSFGLTALTMAYALGPLSGAHLNPAVTLGAAVAGRIAWPEAIPYMVAQLAGSVGATCLLAFIVSGTAGADIAGSTLAANGYGAHSPAGYSAATCFVAELVLSFFLVAIMLSVTRERRQAGTAPVAIGLALTLAHLISMPITNTSLNPARSTGPAVVLYALQQEWALHQLWMFWLAPMTGGLLAGWLVPWLFRTGDAPAARPCPSPCTRPCHNHAVASSNGSLS</sequence>
<keyword evidence="5 8" id="KW-0812">Transmembrane</keyword>
<dbReference type="AlphaFoldDB" id="A0A976B0X3"/>
<evidence type="ECO:0000256" key="2">
    <source>
        <dbReference type="ARBA" id="ARBA00006175"/>
    </source>
</evidence>
<dbReference type="GO" id="GO:0015250">
    <property type="term" value="F:water channel activity"/>
    <property type="evidence" value="ECO:0007669"/>
    <property type="project" value="TreeGrafter"/>
</dbReference>
<keyword evidence="3 8" id="KW-0813">Transport</keyword>
<dbReference type="InterPro" id="IPR034294">
    <property type="entry name" value="Aquaporin_transptr"/>
</dbReference>
<evidence type="ECO:0000256" key="6">
    <source>
        <dbReference type="ARBA" id="ARBA00022989"/>
    </source>
</evidence>
<evidence type="ECO:0000256" key="4">
    <source>
        <dbReference type="ARBA" id="ARBA00022475"/>
    </source>
</evidence>
<dbReference type="GO" id="GO:0005886">
    <property type="term" value="C:plasma membrane"/>
    <property type="evidence" value="ECO:0007669"/>
    <property type="project" value="UniProtKB-SubCell"/>
</dbReference>
<protein>
    <submittedName>
        <fullName evidence="10">Aquaporin</fullName>
    </submittedName>
</protein>
<evidence type="ECO:0000313" key="10">
    <source>
        <dbReference type="EMBL" id="SOZ68810.1"/>
    </source>
</evidence>
<evidence type="ECO:0000256" key="9">
    <source>
        <dbReference type="SAM" id="Phobius"/>
    </source>
</evidence>